<feature type="compositionally biased region" description="Polar residues" evidence="1">
    <location>
        <begin position="300"/>
        <end position="310"/>
    </location>
</feature>
<protein>
    <submittedName>
        <fullName evidence="2">Uncharacterized protein</fullName>
    </submittedName>
</protein>
<accession>A0AA39MWE1</accession>
<comment type="caution">
    <text evidence="2">The sequence shown here is derived from an EMBL/GenBank/DDBJ whole genome shotgun (WGS) entry which is preliminary data.</text>
</comment>
<feature type="region of interest" description="Disordered" evidence="1">
    <location>
        <begin position="295"/>
        <end position="440"/>
    </location>
</feature>
<keyword evidence="3" id="KW-1185">Reference proteome</keyword>
<evidence type="ECO:0000313" key="2">
    <source>
        <dbReference type="EMBL" id="KAK0449521.1"/>
    </source>
</evidence>
<organism evidence="2 3">
    <name type="scientific">Armillaria borealis</name>
    <dbReference type="NCBI Taxonomy" id="47425"/>
    <lineage>
        <taxon>Eukaryota</taxon>
        <taxon>Fungi</taxon>
        <taxon>Dikarya</taxon>
        <taxon>Basidiomycota</taxon>
        <taxon>Agaricomycotina</taxon>
        <taxon>Agaricomycetes</taxon>
        <taxon>Agaricomycetidae</taxon>
        <taxon>Agaricales</taxon>
        <taxon>Marasmiineae</taxon>
        <taxon>Physalacriaceae</taxon>
        <taxon>Armillaria</taxon>
    </lineage>
</organism>
<feature type="compositionally biased region" description="Low complexity" evidence="1">
    <location>
        <begin position="268"/>
        <end position="279"/>
    </location>
</feature>
<sequence>MLDRDEAERLPVVIPQEDIDNDPKAFAWYEGPQGGGFTIPYQFKKYRNRPVNETPMGYLHYIVDKCNEYTKNIHGAFFDAIDVYFEGLMEYAVNHYAEFVIPFGAKHRGKRLQQCRDKPWVQWTTRKLSLTKKYTVYFTAVQYFLDDPRHYTANRDIGELLGATEYEDDLDLVESDSDDESEMNSFIDDGDIEDECEEEESSEAADESEASSSTEESTQPSEAESSQSYVSDGFGSEPYVQTPPRKVPLNGTASLGSAYRLGKRRDSSSPSPELPLASSLRKRRRASPDFYAYSALVSPTPLSKVNSASKGFSIASPRKGKFSSVDSSDYPEYLDDAEKNESEARQQSRSRKTERPETRQRQTRNDGKSSPIKADSSHRRKRERLASDVEDFISSTGGEEDDGSDEYIDNTTENDTSMDMENSFEPRQLRPRKPPPSDGPCVLEEILSAKSSLSSIATELSSGVITLLSDNEQETSLKGRANVHGGKEGCRNLTPMYSPHVLSEDVHLQFADMSRAQKVLLRALLLQRGLRRSYGGYVGGLSPS</sequence>
<feature type="compositionally biased region" description="Acidic residues" evidence="1">
    <location>
        <begin position="174"/>
        <end position="209"/>
    </location>
</feature>
<name>A0AA39MWE1_9AGAR</name>
<feature type="compositionally biased region" description="Low complexity" evidence="1">
    <location>
        <begin position="210"/>
        <end position="228"/>
    </location>
</feature>
<feature type="compositionally biased region" description="Basic and acidic residues" evidence="1">
    <location>
        <begin position="336"/>
        <end position="367"/>
    </location>
</feature>
<gene>
    <name evidence="2" type="ORF">EV421DRAFT_1900198</name>
</gene>
<proteinExistence type="predicted"/>
<feature type="compositionally biased region" description="Polar residues" evidence="1">
    <location>
        <begin position="409"/>
        <end position="420"/>
    </location>
</feature>
<dbReference type="EMBL" id="JAUEPT010000008">
    <property type="protein sequence ID" value="KAK0449521.1"/>
    <property type="molecule type" value="Genomic_DNA"/>
</dbReference>
<dbReference type="AlphaFoldDB" id="A0AA39MWE1"/>
<reference evidence="2" key="1">
    <citation type="submission" date="2023-06" db="EMBL/GenBank/DDBJ databases">
        <authorList>
            <consortium name="Lawrence Berkeley National Laboratory"/>
            <person name="Ahrendt S."/>
            <person name="Sahu N."/>
            <person name="Indic B."/>
            <person name="Wong-Bajracharya J."/>
            <person name="Merenyi Z."/>
            <person name="Ke H.-M."/>
            <person name="Monk M."/>
            <person name="Kocsube S."/>
            <person name="Drula E."/>
            <person name="Lipzen A."/>
            <person name="Balint B."/>
            <person name="Henrissat B."/>
            <person name="Andreopoulos B."/>
            <person name="Martin F.M."/>
            <person name="Harder C.B."/>
            <person name="Rigling D."/>
            <person name="Ford K.L."/>
            <person name="Foster G.D."/>
            <person name="Pangilinan J."/>
            <person name="Papanicolaou A."/>
            <person name="Barry K."/>
            <person name="LaButti K."/>
            <person name="Viragh M."/>
            <person name="Koriabine M."/>
            <person name="Yan M."/>
            <person name="Riley R."/>
            <person name="Champramary S."/>
            <person name="Plett K.L."/>
            <person name="Tsai I.J."/>
            <person name="Slot J."/>
            <person name="Sipos G."/>
            <person name="Plett J."/>
            <person name="Nagy L.G."/>
            <person name="Grigoriev I.V."/>
        </authorList>
    </citation>
    <scope>NUCLEOTIDE SEQUENCE</scope>
    <source>
        <strain evidence="2">FPL87.14</strain>
    </source>
</reference>
<dbReference type="Proteomes" id="UP001175226">
    <property type="component" value="Unassembled WGS sequence"/>
</dbReference>
<evidence type="ECO:0000313" key="3">
    <source>
        <dbReference type="Proteomes" id="UP001175226"/>
    </source>
</evidence>
<feature type="region of interest" description="Disordered" evidence="1">
    <location>
        <begin position="174"/>
        <end position="283"/>
    </location>
</feature>
<evidence type="ECO:0000256" key="1">
    <source>
        <dbReference type="SAM" id="MobiDB-lite"/>
    </source>
</evidence>
<feature type="compositionally biased region" description="Acidic residues" evidence="1">
    <location>
        <begin position="398"/>
        <end position="408"/>
    </location>
</feature>